<dbReference type="RefSeq" id="WP_379957548.1">
    <property type="nucleotide sequence ID" value="NZ_JAUYVI010000005.1"/>
</dbReference>
<keyword evidence="1" id="KW-1133">Transmembrane helix</keyword>
<evidence type="ECO:0000313" key="3">
    <source>
        <dbReference type="Proteomes" id="UP001230156"/>
    </source>
</evidence>
<sequence>MVDPKSHTASPTGSKYAVWAILLMVFGWLLAITTGLCGGTFVISGLTDHSGYGEAVVMAGLIMGGIPCLVGVGLILAARKWGRRRAPSPTNPDVFA</sequence>
<comment type="caution">
    <text evidence="2">The sequence shown here is derived from an EMBL/GenBank/DDBJ whole genome shotgun (WGS) entry which is preliminary data.</text>
</comment>
<evidence type="ECO:0000256" key="1">
    <source>
        <dbReference type="SAM" id="Phobius"/>
    </source>
</evidence>
<name>A0ABU0YR87_9PROT</name>
<proteinExistence type="predicted"/>
<gene>
    <name evidence="2" type="ORF">Q8A70_17595</name>
</gene>
<keyword evidence="3" id="KW-1185">Reference proteome</keyword>
<protein>
    <submittedName>
        <fullName evidence="2">Uncharacterized protein</fullName>
    </submittedName>
</protein>
<evidence type="ECO:0000313" key="2">
    <source>
        <dbReference type="EMBL" id="MDQ7249506.1"/>
    </source>
</evidence>
<dbReference type="Proteomes" id="UP001230156">
    <property type="component" value="Unassembled WGS sequence"/>
</dbReference>
<feature type="transmembrane region" description="Helical" evidence="1">
    <location>
        <begin position="55"/>
        <end position="78"/>
    </location>
</feature>
<reference evidence="3" key="1">
    <citation type="submission" date="2023-08" db="EMBL/GenBank/DDBJ databases">
        <title>Rhodospirillaceae gen. nov., a novel taxon isolated from the Yangtze River Yuezi River estuary sludge.</title>
        <authorList>
            <person name="Ruan L."/>
        </authorList>
    </citation>
    <scope>NUCLEOTIDE SEQUENCE [LARGE SCALE GENOMIC DNA]</scope>
    <source>
        <strain evidence="3">R-7</strain>
    </source>
</reference>
<dbReference type="EMBL" id="JAUYVI010000005">
    <property type="protein sequence ID" value="MDQ7249506.1"/>
    <property type="molecule type" value="Genomic_DNA"/>
</dbReference>
<keyword evidence="1" id="KW-0472">Membrane</keyword>
<organism evidence="2 3">
    <name type="scientific">Dongia sedimenti</name>
    <dbReference type="NCBI Taxonomy" id="3064282"/>
    <lineage>
        <taxon>Bacteria</taxon>
        <taxon>Pseudomonadati</taxon>
        <taxon>Pseudomonadota</taxon>
        <taxon>Alphaproteobacteria</taxon>
        <taxon>Rhodospirillales</taxon>
        <taxon>Dongiaceae</taxon>
        <taxon>Dongia</taxon>
    </lineage>
</organism>
<keyword evidence="1" id="KW-0812">Transmembrane</keyword>
<feature type="transmembrane region" description="Helical" evidence="1">
    <location>
        <begin position="16"/>
        <end position="43"/>
    </location>
</feature>
<accession>A0ABU0YR87</accession>